<proteinExistence type="predicted"/>
<keyword evidence="2" id="KW-1185">Reference proteome</keyword>
<dbReference type="Proteomes" id="UP001055453">
    <property type="component" value="Chromosome"/>
</dbReference>
<name>A0ABM7Z3A5_NOSCO</name>
<organism evidence="1 2">
    <name type="scientific">Nostoc cf. commune SO-36</name>
    <dbReference type="NCBI Taxonomy" id="449208"/>
    <lineage>
        <taxon>Bacteria</taxon>
        <taxon>Bacillati</taxon>
        <taxon>Cyanobacteriota</taxon>
        <taxon>Cyanophyceae</taxon>
        <taxon>Nostocales</taxon>
        <taxon>Nostocaceae</taxon>
        <taxon>Nostoc</taxon>
    </lineage>
</organism>
<accession>A0ABM7Z3A5</accession>
<dbReference type="EMBL" id="AP025732">
    <property type="protein sequence ID" value="BDI17475.1"/>
    <property type="molecule type" value="Genomic_DNA"/>
</dbReference>
<evidence type="ECO:0000313" key="1">
    <source>
        <dbReference type="EMBL" id="BDI17475.1"/>
    </source>
</evidence>
<sequence>MGRMGVVMQTSKLSFEECNLTMAKDVEQLALDWQQRLAVECPEQNEAARQSIILWLYGI</sequence>
<evidence type="ECO:0000313" key="2">
    <source>
        <dbReference type="Proteomes" id="UP001055453"/>
    </source>
</evidence>
<protein>
    <submittedName>
        <fullName evidence="1">Uncharacterized protein</fullName>
    </submittedName>
</protein>
<gene>
    <name evidence="1" type="ORF">ANSO36C_32770</name>
</gene>
<reference evidence="1" key="1">
    <citation type="submission" date="2022-04" db="EMBL/GenBank/DDBJ databases">
        <title>Complete genome sequence of a cyanobacterium, Nostoc sp. SO-36, isolated in Antarctica.</title>
        <authorList>
            <person name="Kanesaki Y."/>
            <person name="Effendi D."/>
            <person name="Sakamoto T."/>
            <person name="Ohtani S."/>
            <person name="Awai K."/>
        </authorList>
    </citation>
    <scope>NUCLEOTIDE SEQUENCE</scope>
    <source>
        <strain evidence="1">SO-36</strain>
    </source>
</reference>